<protein>
    <recommendedName>
        <fullName evidence="3">Exocyst subunit Exo70 family protein</fullName>
    </recommendedName>
</protein>
<keyword evidence="3" id="KW-0268">Exocytosis</keyword>
<name>A0AAN7LEC2_TRANT</name>
<dbReference type="GO" id="GO:0015031">
    <property type="term" value="P:protein transport"/>
    <property type="evidence" value="ECO:0007669"/>
    <property type="project" value="UniProtKB-KW"/>
</dbReference>
<feature type="domain" description="Exocyst complex subunit Exo70 C-terminal" evidence="5">
    <location>
        <begin position="315"/>
        <end position="668"/>
    </location>
</feature>
<dbReference type="Gene3D" id="1.20.1280.170">
    <property type="entry name" value="Exocyst complex component Exo70"/>
    <property type="match status" value="1"/>
</dbReference>
<reference evidence="6 7" key="1">
    <citation type="journal article" date="2023" name="Hortic Res">
        <title>Pangenome of water caltrop reveals structural variations and asymmetric subgenome divergence after allopolyploidization.</title>
        <authorList>
            <person name="Zhang X."/>
            <person name="Chen Y."/>
            <person name="Wang L."/>
            <person name="Yuan Y."/>
            <person name="Fang M."/>
            <person name="Shi L."/>
            <person name="Lu R."/>
            <person name="Comes H.P."/>
            <person name="Ma Y."/>
            <person name="Chen Y."/>
            <person name="Huang G."/>
            <person name="Zhou Y."/>
            <person name="Zheng Z."/>
            <person name="Qiu Y."/>
        </authorList>
    </citation>
    <scope>NUCLEOTIDE SEQUENCE [LARGE SCALE GENOMIC DNA]</scope>
    <source>
        <strain evidence="6">F231</strain>
    </source>
</reference>
<dbReference type="EMBL" id="JAXQNO010000013">
    <property type="protein sequence ID" value="KAK4786433.1"/>
    <property type="molecule type" value="Genomic_DNA"/>
</dbReference>
<dbReference type="InterPro" id="IPR016159">
    <property type="entry name" value="Cullin_repeat-like_dom_sf"/>
</dbReference>
<dbReference type="GO" id="GO:0000145">
    <property type="term" value="C:exocyst"/>
    <property type="evidence" value="ECO:0007669"/>
    <property type="project" value="InterPro"/>
</dbReference>
<proteinExistence type="inferred from homology"/>
<evidence type="ECO:0000256" key="2">
    <source>
        <dbReference type="ARBA" id="ARBA00022448"/>
    </source>
</evidence>
<organism evidence="6 7">
    <name type="scientific">Trapa natans</name>
    <name type="common">Water chestnut</name>
    <dbReference type="NCBI Taxonomy" id="22666"/>
    <lineage>
        <taxon>Eukaryota</taxon>
        <taxon>Viridiplantae</taxon>
        <taxon>Streptophyta</taxon>
        <taxon>Embryophyta</taxon>
        <taxon>Tracheophyta</taxon>
        <taxon>Spermatophyta</taxon>
        <taxon>Magnoliopsida</taxon>
        <taxon>eudicotyledons</taxon>
        <taxon>Gunneridae</taxon>
        <taxon>Pentapetalae</taxon>
        <taxon>rosids</taxon>
        <taxon>malvids</taxon>
        <taxon>Myrtales</taxon>
        <taxon>Lythraceae</taxon>
        <taxon>Trapa</taxon>
    </lineage>
</organism>
<feature type="region of interest" description="Disordered" evidence="4">
    <location>
        <begin position="165"/>
        <end position="236"/>
    </location>
</feature>
<gene>
    <name evidence="6" type="ORF">SAY86_003122</name>
</gene>
<sequence length="683" mass="76970">MYQPLNMANQAPPPAAGFDGEMEMLSCPGSPSLTAGSPEENPKTTGYDGYQLDDAILSQVLEDVDRFLEKLSAAAENDGDPVEVPDSVEILSKTVESMIDQCSYRCQELDSTAFYDAIDCLSRMVDQLGEAPPSPATLGSLNRTSTVIQRAMMYLEDELWSILEQPKDDGGGGGGGKPDHHHHLDNNNNNVSNNNNTNKHKHSKSTTKHSSFNSRFGHHERTENRPEIEAAAAAAGGGSEEEYSFPGFSPEAVLGMNKIANAMIRAGYEIECCIIYSFMRRNSFKTALVNIGFEIVSIDDLQKMQWNSLEKEIVSWVRIVKESSKSLFGEEWKLCRSVFSGRHGEVAGRLFGGLVRAVCMQFLNFAEATMLTKWSTEKLFKFLDMYEAVRDLGSSIGVGGATEELAAEIEATKARIGETAVGMFGELENSIKSDHGRTQVPSGSVHPLTRYTMNYLEYTCVYRETLEQIFHQHQHRRPAAKEKEEAGSTKFGKQLIKVMELLDSNLEIKSRLYKDPSLRYIFLMNNGRYILQKIRASPEIHEVTGDPWRRKRSTELRGYHKSYQRETWYRLLQFLNHEGLSVNGKVSKPVVKERFKSFNAMFDDIHKTQSTWVVSDEQLQSELRVSISSVITPAYRSFIGRFSQYLKPGRQSEKYIKYQPEDIESLVDELFDGNPTSMGRKKT</sequence>
<dbReference type="GO" id="GO:0005546">
    <property type="term" value="F:phosphatidylinositol-4,5-bisphosphate binding"/>
    <property type="evidence" value="ECO:0007669"/>
    <property type="project" value="InterPro"/>
</dbReference>
<dbReference type="InterPro" id="IPR046364">
    <property type="entry name" value="Exo70_C"/>
</dbReference>
<comment type="function">
    <text evidence="3">Component of the exocyst complex.</text>
</comment>
<feature type="compositionally biased region" description="Basic residues" evidence="4">
    <location>
        <begin position="198"/>
        <end position="207"/>
    </location>
</feature>
<evidence type="ECO:0000256" key="4">
    <source>
        <dbReference type="SAM" id="MobiDB-lite"/>
    </source>
</evidence>
<feature type="region of interest" description="Disordered" evidence="4">
    <location>
        <begin position="1"/>
        <end position="48"/>
    </location>
</feature>
<feature type="compositionally biased region" description="Low complexity" evidence="4">
    <location>
        <begin position="186"/>
        <end position="197"/>
    </location>
</feature>
<dbReference type="AlphaFoldDB" id="A0AAN7LEC2"/>
<evidence type="ECO:0000256" key="1">
    <source>
        <dbReference type="ARBA" id="ARBA00006756"/>
    </source>
</evidence>
<dbReference type="PANTHER" id="PTHR12542">
    <property type="entry name" value="EXOCYST COMPLEX PROTEIN EXO70"/>
    <property type="match status" value="1"/>
</dbReference>
<evidence type="ECO:0000259" key="5">
    <source>
        <dbReference type="Pfam" id="PF03081"/>
    </source>
</evidence>
<dbReference type="InterPro" id="IPR004140">
    <property type="entry name" value="Exo70"/>
</dbReference>
<keyword evidence="2 3" id="KW-0813">Transport</keyword>
<dbReference type="GO" id="GO:0006887">
    <property type="term" value="P:exocytosis"/>
    <property type="evidence" value="ECO:0007669"/>
    <property type="project" value="UniProtKB-KW"/>
</dbReference>
<evidence type="ECO:0000256" key="3">
    <source>
        <dbReference type="RuleBase" id="RU365026"/>
    </source>
</evidence>
<keyword evidence="7" id="KW-1185">Reference proteome</keyword>
<dbReference type="Pfam" id="PF20669">
    <property type="entry name" value="Exo70_N"/>
    <property type="match status" value="1"/>
</dbReference>
<accession>A0AAN7LEC2</accession>
<feature type="compositionally biased region" description="Basic and acidic residues" evidence="4">
    <location>
        <begin position="217"/>
        <end position="228"/>
    </location>
</feature>
<comment type="similarity">
    <text evidence="1 3">Belongs to the EXO70 family.</text>
</comment>
<dbReference type="PANTHER" id="PTHR12542:SF127">
    <property type="entry name" value="EXOCYST COMPLEX COMPONENT EXO70C1"/>
    <property type="match status" value="1"/>
</dbReference>
<evidence type="ECO:0000313" key="7">
    <source>
        <dbReference type="Proteomes" id="UP001346149"/>
    </source>
</evidence>
<dbReference type="SUPFAM" id="SSF74788">
    <property type="entry name" value="Cullin repeat-like"/>
    <property type="match status" value="1"/>
</dbReference>
<comment type="caution">
    <text evidence="6">The sequence shown here is derived from an EMBL/GenBank/DDBJ whole genome shotgun (WGS) entry which is preliminary data.</text>
</comment>
<evidence type="ECO:0000313" key="6">
    <source>
        <dbReference type="EMBL" id="KAK4786433.1"/>
    </source>
</evidence>
<keyword evidence="3" id="KW-0653">Protein transport</keyword>
<dbReference type="Proteomes" id="UP001346149">
    <property type="component" value="Unassembled WGS sequence"/>
</dbReference>
<dbReference type="Pfam" id="PF03081">
    <property type="entry name" value="Exo70_C"/>
    <property type="match status" value="1"/>
</dbReference>